<dbReference type="Proteomes" id="UP000277570">
    <property type="component" value="Unassembled WGS sequence"/>
</dbReference>
<dbReference type="EMBL" id="UYIN01000001">
    <property type="protein sequence ID" value="VDG70530.1"/>
    <property type="molecule type" value="Genomic_DNA"/>
</dbReference>
<sequence>MDREEILKILPSYKLSKAEIEYLYLQLYFTEQLNNKSDEQIQEFHVEQKENRDSILNEIAKIMLSYPIIESIMSIASSDKLKLKKQLNTLIQSKIQSELNYETLKTKELLESTGKNKYNINNYINDIGINANWDIKLVEDKTLNDIINKKVDNKTWDDRLWDNKNDLQKDLKAEINDFLNGKTTVNEIEEKIKKKYNENAYESKRLVQDNVARVQEGVNEQWRQDHNVKWVLYMATLCHKTCGKCSQYDGKDYPANKKPVDLPQHPFCKCTYVNLLSKDWRPSQRLDNVIKEKVNWQTYEEWEKDKNEKSNYLRVSNSKDVSKEDLIAIENDLNMLPKTHRKILDEYVKEIKVVPTGTSNFNRKTGVVTILEGMEEGELLHELGHALETKFDLYNNEKFINILKADLPDSFTCLLNIKTTKEFIQEIDILDVDCPKFISKYQSRIYDKDMYKNERIDFSTGEFNYKVLGEYFSEGYKGYILNPNNLKEKDIKLYNFIKELV</sequence>
<evidence type="ECO:0000313" key="2">
    <source>
        <dbReference type="Proteomes" id="UP000277570"/>
    </source>
</evidence>
<protein>
    <submittedName>
        <fullName evidence="1">Phage putative head morphogenesis protein, SPP1 gp7 family</fullName>
    </submittedName>
</protein>
<gene>
    <name evidence="1" type="ORF">NCTC10913_01211</name>
</gene>
<keyword evidence="2" id="KW-1185">Reference proteome</keyword>
<reference evidence="1 2" key="1">
    <citation type="submission" date="2018-11" db="EMBL/GenBank/DDBJ databases">
        <authorList>
            <consortium name="Pathogen Informatics"/>
        </authorList>
    </citation>
    <scope>NUCLEOTIDE SEQUENCE [LARGE SCALE GENOMIC DNA]</scope>
    <source>
        <strain evidence="1 2">NCTC10913</strain>
    </source>
</reference>
<dbReference type="RefSeq" id="WP_185738662.1">
    <property type="nucleotide sequence ID" value="NZ_UYIN01000001.1"/>
</dbReference>
<accession>A0ABY6SQT8</accession>
<proteinExistence type="predicted"/>
<evidence type="ECO:0000313" key="1">
    <source>
        <dbReference type="EMBL" id="VDG70530.1"/>
    </source>
</evidence>
<comment type="caution">
    <text evidence="1">The sequence shown here is derived from an EMBL/GenBank/DDBJ whole genome shotgun (WGS) entry which is preliminary data.</text>
</comment>
<organism evidence="1 2">
    <name type="scientific">Clostridium carnis</name>
    <dbReference type="NCBI Taxonomy" id="1530"/>
    <lineage>
        <taxon>Bacteria</taxon>
        <taxon>Bacillati</taxon>
        <taxon>Bacillota</taxon>
        <taxon>Clostridia</taxon>
        <taxon>Eubacteriales</taxon>
        <taxon>Clostridiaceae</taxon>
        <taxon>Clostridium</taxon>
    </lineage>
</organism>
<name>A0ABY6SQT8_9CLOT</name>